<dbReference type="InterPro" id="IPR051396">
    <property type="entry name" value="Bact_Antivir_Def_Nuclease"/>
</dbReference>
<dbReference type="STRING" id="81408.B4119_4333"/>
<name>A0A150L5B1_9BACL</name>
<evidence type="ECO:0000259" key="1">
    <source>
        <dbReference type="SMART" id="SM00382"/>
    </source>
</evidence>
<dbReference type="Pfam" id="PF13175">
    <property type="entry name" value="AAA_15"/>
    <property type="match status" value="2"/>
</dbReference>
<protein>
    <recommendedName>
        <fullName evidence="1">AAA+ ATPase domain-containing protein</fullName>
    </recommendedName>
</protein>
<dbReference type="PANTHER" id="PTHR43581:SF4">
    <property type="entry name" value="ATP_GTP PHOSPHATASE"/>
    <property type="match status" value="1"/>
</dbReference>
<gene>
    <name evidence="2" type="ORF">B4119_4333</name>
</gene>
<dbReference type="Proteomes" id="UP000075455">
    <property type="component" value="Unassembled WGS sequence"/>
</dbReference>
<dbReference type="InterPro" id="IPR041685">
    <property type="entry name" value="AAA_GajA/Old/RecF-like"/>
</dbReference>
<dbReference type="EMBL" id="LQYS01000118">
    <property type="protein sequence ID" value="KYD07490.1"/>
    <property type="molecule type" value="Genomic_DNA"/>
</dbReference>
<dbReference type="PATRIC" id="fig|81408.3.peg.1188"/>
<dbReference type="RefSeq" id="WP_061580163.1">
    <property type="nucleotide sequence ID" value="NZ_LQYS01000118.1"/>
</dbReference>
<comment type="caution">
    <text evidence="2">The sequence shown here is derived from an EMBL/GenBank/DDBJ whole genome shotgun (WGS) entry which is preliminary data.</text>
</comment>
<organism evidence="2 3">
    <name type="scientific">Saccharococcus caldoxylosilyticus</name>
    <dbReference type="NCBI Taxonomy" id="81408"/>
    <lineage>
        <taxon>Bacteria</taxon>
        <taxon>Bacillati</taxon>
        <taxon>Bacillota</taxon>
        <taxon>Bacilli</taxon>
        <taxon>Bacillales</taxon>
        <taxon>Anoxybacillaceae</taxon>
        <taxon>Saccharococcus</taxon>
    </lineage>
</organism>
<evidence type="ECO:0000313" key="3">
    <source>
        <dbReference type="Proteomes" id="UP000075455"/>
    </source>
</evidence>
<sequence>MYKINKVLISNYRSISHLEMEFNPQEPVIICGPNNIGKTNFLRALDLFFSLDKEVFNHDVDIPYHIAEGSVGGGSRSKITVDFVDSQNNTYSITAIYSRRNRQNQIDLRGYKNGKEINERDIKSFMSNFKFVYIQSSNINLPKLISNYFNDEILPGLDRLRRRQTEPLRLLNEFIDKSKEAVQDIERGITDEFHQFTHSIDGVNTSNWKVKVMFPEFEYLREAISNLVTYTLFDSNDRPLDTKGSGIQRLLLLALIKYISKNSSQQVIWALDEPEVFLQPSLQREVFKQLKEMSLEQNIFVTTHSSHFIDLNNLDNTFLFDADHEVKEYARRPGRQFIKVNTKILPVSGYEKIEKIKKHLGIQRNDGWQITPFNILVEGDTDKSYLLSLANWFDIEPPNILVAGGADNFMGYLEFLSNFCEDLDFKPIIVCLLDHDQKGKEIYNRLNSRNRGNIELRPIYVKRLDGFENGRIDYEIEDLIYKEIIFEATNKILRKKQYKTLGKSEFEKRDQQAFREKNILKFLTEMVAQKNSDKDVINFESQSMKLWLCTEACKLIENNYKADELIEKYPIVRDFIAKELFCEEGLAVQ</sequence>
<accession>A0A150L5B1</accession>
<evidence type="ECO:0000313" key="2">
    <source>
        <dbReference type="EMBL" id="KYD07490.1"/>
    </source>
</evidence>
<dbReference type="InterPro" id="IPR027417">
    <property type="entry name" value="P-loop_NTPase"/>
</dbReference>
<dbReference type="InterPro" id="IPR003593">
    <property type="entry name" value="AAA+_ATPase"/>
</dbReference>
<feature type="domain" description="AAA+ ATPase" evidence="1">
    <location>
        <begin position="24"/>
        <end position="328"/>
    </location>
</feature>
<proteinExistence type="predicted"/>
<reference evidence="2 3" key="1">
    <citation type="submission" date="2016-01" db="EMBL/GenBank/DDBJ databases">
        <title>Draft Genome Sequences of Seven Thermophilic Sporeformers Isolated from Foods.</title>
        <authorList>
            <person name="Berendsen E.M."/>
            <person name="Wells-Bennik M.H."/>
            <person name="Krawcyk A.O."/>
            <person name="De Jong A."/>
            <person name="Holsappel S."/>
            <person name="Eijlander R.T."/>
            <person name="Kuipers O.P."/>
        </authorList>
    </citation>
    <scope>NUCLEOTIDE SEQUENCE [LARGE SCALE GENOMIC DNA]</scope>
    <source>
        <strain evidence="2 3">B4119</strain>
    </source>
</reference>
<dbReference type="PANTHER" id="PTHR43581">
    <property type="entry name" value="ATP/GTP PHOSPHATASE"/>
    <property type="match status" value="1"/>
</dbReference>
<dbReference type="SMART" id="SM00382">
    <property type="entry name" value="AAA"/>
    <property type="match status" value="1"/>
</dbReference>
<dbReference type="AlphaFoldDB" id="A0A150L5B1"/>
<dbReference type="Gene3D" id="3.40.50.300">
    <property type="entry name" value="P-loop containing nucleotide triphosphate hydrolases"/>
    <property type="match status" value="1"/>
</dbReference>
<dbReference type="SUPFAM" id="SSF52540">
    <property type="entry name" value="P-loop containing nucleoside triphosphate hydrolases"/>
    <property type="match status" value="1"/>
</dbReference>